<protein>
    <submittedName>
        <fullName evidence="4">Response regulator receiver</fullName>
    </submittedName>
</protein>
<feature type="modified residue" description="4-aspartylphosphate" evidence="2">
    <location>
        <position position="52"/>
    </location>
</feature>
<dbReference type="Gene3D" id="3.40.50.2300">
    <property type="match status" value="1"/>
</dbReference>
<gene>
    <name evidence="4" type="ordered locus">Daro_0012</name>
</gene>
<dbReference type="PROSITE" id="PS50110">
    <property type="entry name" value="RESPONSE_REGULATORY"/>
    <property type="match status" value="1"/>
</dbReference>
<dbReference type="SMART" id="SM00448">
    <property type="entry name" value="REC"/>
    <property type="match status" value="1"/>
</dbReference>
<dbReference type="OrthoDB" id="9800897at2"/>
<name>Q47K60_DECAR</name>
<feature type="domain" description="Response regulatory" evidence="3">
    <location>
        <begin position="6"/>
        <end position="119"/>
    </location>
</feature>
<dbReference type="KEGG" id="dar:Daro_0012"/>
<dbReference type="AlphaFoldDB" id="Q47K60"/>
<dbReference type="PANTHER" id="PTHR44591:SF3">
    <property type="entry name" value="RESPONSE REGULATORY DOMAIN-CONTAINING PROTEIN"/>
    <property type="match status" value="1"/>
</dbReference>
<dbReference type="Pfam" id="PF00072">
    <property type="entry name" value="Response_reg"/>
    <property type="match status" value="1"/>
</dbReference>
<evidence type="ECO:0000313" key="4">
    <source>
        <dbReference type="EMBL" id="AAZ44771.1"/>
    </source>
</evidence>
<dbReference type="GO" id="GO:0000160">
    <property type="term" value="P:phosphorelay signal transduction system"/>
    <property type="evidence" value="ECO:0007669"/>
    <property type="project" value="InterPro"/>
</dbReference>
<dbReference type="HOGENOM" id="CLU_059002_0_0_4"/>
<dbReference type="InterPro" id="IPR001789">
    <property type="entry name" value="Sig_transdc_resp-reg_receiver"/>
</dbReference>
<dbReference type="InterPro" id="IPR011006">
    <property type="entry name" value="CheY-like_superfamily"/>
</dbReference>
<keyword evidence="1 2" id="KW-0597">Phosphoprotein</keyword>
<evidence type="ECO:0000256" key="1">
    <source>
        <dbReference type="ARBA" id="ARBA00022553"/>
    </source>
</evidence>
<dbReference type="InterPro" id="IPR050595">
    <property type="entry name" value="Bact_response_regulator"/>
</dbReference>
<dbReference type="EMBL" id="CP000089">
    <property type="protein sequence ID" value="AAZ44771.1"/>
    <property type="molecule type" value="Genomic_DNA"/>
</dbReference>
<proteinExistence type="predicted"/>
<evidence type="ECO:0000259" key="3">
    <source>
        <dbReference type="PROSITE" id="PS50110"/>
    </source>
</evidence>
<sequence>MPHRFRVAIVEDNPPQRMILTRLLEKDYQIESFESGPIFLASDGLFDAVLLDIEMPELSGYDTCRRFREQTRGADVPVIFVSAHDTTPERVASYDAGGDDFLTKPIAAHELRHKLGNAIELREKVRTLSSQTTDAQRVAFTAMTSMGDLGVVIEFLRKSAQATTYSAIAARLVAAMKAWGLQGAVQVRGRHEQVALNAEGPMTAMQAAVLEKLRDIGRIFEMGSRAVINFDHVSLLVENLPVDDPNKVGRLRDHLAVLAESADMRMAALDSAIERDLQKQGIEAALDELRAAMQQATHHSATSHPRQQATMLESIEQLGRTTHTLGLTAVQVEYLDDLIRHILEESQHYFDDVAQSESDFADVFSRLERLAQADYRL</sequence>
<dbReference type="PANTHER" id="PTHR44591">
    <property type="entry name" value="STRESS RESPONSE REGULATOR PROTEIN 1"/>
    <property type="match status" value="1"/>
</dbReference>
<reference evidence="4" key="1">
    <citation type="submission" date="2005-08" db="EMBL/GenBank/DDBJ databases">
        <title>Complete sequence of Dechloromonas aromatica RCB.</title>
        <authorList>
            <person name="Salinero K.K."/>
            <person name="Copeland A."/>
            <person name="Lucas S."/>
            <person name="Lapidus A."/>
            <person name="Barry K."/>
            <person name="Detter J.C."/>
            <person name="Glavina T."/>
            <person name="Hammon N."/>
            <person name="Israni S."/>
            <person name="Pitluck S."/>
            <person name="Di Bartolo G."/>
            <person name="Trong S."/>
            <person name="Schmutz J."/>
            <person name="Larimer F."/>
            <person name="Land M."/>
            <person name="Ivanova N."/>
            <person name="Richardson P."/>
        </authorList>
    </citation>
    <scope>NUCLEOTIDE SEQUENCE</scope>
    <source>
        <strain evidence="4">RCB</strain>
    </source>
</reference>
<organism evidence="4">
    <name type="scientific">Dechloromonas aromatica (strain RCB)</name>
    <dbReference type="NCBI Taxonomy" id="159087"/>
    <lineage>
        <taxon>Bacteria</taxon>
        <taxon>Pseudomonadati</taxon>
        <taxon>Pseudomonadota</taxon>
        <taxon>Betaproteobacteria</taxon>
        <taxon>Rhodocyclales</taxon>
        <taxon>Azonexaceae</taxon>
        <taxon>Dechloromonas</taxon>
    </lineage>
</organism>
<dbReference type="CDD" id="cd17574">
    <property type="entry name" value="REC_OmpR"/>
    <property type="match status" value="1"/>
</dbReference>
<dbReference type="SUPFAM" id="SSF52172">
    <property type="entry name" value="CheY-like"/>
    <property type="match status" value="1"/>
</dbReference>
<dbReference type="eggNOG" id="COG0745">
    <property type="taxonomic scope" value="Bacteria"/>
</dbReference>
<accession>Q47K60</accession>
<evidence type="ECO:0000256" key="2">
    <source>
        <dbReference type="PROSITE-ProRule" id="PRU00169"/>
    </source>
</evidence>
<dbReference type="STRING" id="159087.Daro_0012"/>